<organism evidence="2 3">
    <name type="scientific">Candidatus Buchananbacteria bacterium CG10_big_fil_rev_8_21_14_0_10_33_19</name>
    <dbReference type="NCBI Taxonomy" id="1974525"/>
    <lineage>
        <taxon>Bacteria</taxon>
        <taxon>Candidatus Buchananiibacteriota</taxon>
    </lineage>
</organism>
<evidence type="ECO:0000259" key="1">
    <source>
        <dbReference type="Pfam" id="PF01592"/>
    </source>
</evidence>
<dbReference type="GO" id="GO:0016226">
    <property type="term" value="P:iron-sulfur cluster assembly"/>
    <property type="evidence" value="ECO:0007669"/>
    <property type="project" value="InterPro"/>
</dbReference>
<dbReference type="Gene3D" id="3.90.1010.10">
    <property type="match status" value="1"/>
</dbReference>
<dbReference type="GO" id="GO:0005506">
    <property type="term" value="F:iron ion binding"/>
    <property type="evidence" value="ECO:0007669"/>
    <property type="project" value="InterPro"/>
</dbReference>
<gene>
    <name evidence="2" type="ORF">COT80_03350</name>
</gene>
<evidence type="ECO:0000313" key="2">
    <source>
        <dbReference type="EMBL" id="PIS05778.1"/>
    </source>
</evidence>
<dbReference type="Proteomes" id="UP000229056">
    <property type="component" value="Unassembled WGS sequence"/>
</dbReference>
<comment type="caution">
    <text evidence="2">The sequence shown here is derived from an EMBL/GenBank/DDBJ whole genome shotgun (WGS) entry which is preliminary data.</text>
</comment>
<name>A0A2H0W348_9BACT</name>
<dbReference type="GO" id="GO:0051536">
    <property type="term" value="F:iron-sulfur cluster binding"/>
    <property type="evidence" value="ECO:0007669"/>
    <property type="project" value="InterPro"/>
</dbReference>
<reference evidence="3" key="1">
    <citation type="submission" date="2017-09" db="EMBL/GenBank/DDBJ databases">
        <title>Depth-based differentiation of microbial function through sediment-hosted aquifers and enrichment of novel symbionts in the deep terrestrial subsurface.</title>
        <authorList>
            <person name="Probst A.J."/>
            <person name="Ladd B."/>
            <person name="Jarett J.K."/>
            <person name="Geller-Mcgrath D.E."/>
            <person name="Sieber C.M.K."/>
            <person name="Emerson J.B."/>
            <person name="Anantharaman K."/>
            <person name="Thomas B.C."/>
            <person name="Malmstrom R."/>
            <person name="Stieglmeier M."/>
            <person name="Klingl A."/>
            <person name="Woyke T."/>
            <person name="Ryan C.M."/>
            <person name="Banfield J.F."/>
        </authorList>
    </citation>
    <scope>NUCLEOTIDE SEQUENCE [LARGE SCALE GENOMIC DNA]</scope>
</reference>
<evidence type="ECO:0000313" key="3">
    <source>
        <dbReference type="Proteomes" id="UP000229056"/>
    </source>
</evidence>
<accession>A0A2H0W348</accession>
<dbReference type="AlphaFoldDB" id="A0A2H0W348"/>
<dbReference type="CDD" id="cd06664">
    <property type="entry name" value="IscU_like"/>
    <property type="match status" value="1"/>
</dbReference>
<dbReference type="EMBL" id="PEZY01000012">
    <property type="protein sequence ID" value="PIS05778.1"/>
    <property type="molecule type" value="Genomic_DNA"/>
</dbReference>
<dbReference type="InterPro" id="IPR002871">
    <property type="entry name" value="NIF_FeS_clus_asmbl_NifU_N"/>
</dbReference>
<proteinExistence type="predicted"/>
<sequence length="123" mass="13849">MELTYKKTILRHYNNPSNKIDIKTPTEVFVGANPFCGDKIEIKVKLDAKKKITDISWSGNGCVISQASASIFTDMIRGKTLAQAQKMTSDKLLQELNIELSPSRRKCALLPLYTIKEITDEED</sequence>
<dbReference type="PANTHER" id="PTHR10093">
    <property type="entry name" value="IRON-SULFUR CLUSTER ASSEMBLY ENZYME NIFU HOMOLOG"/>
    <property type="match status" value="1"/>
</dbReference>
<protein>
    <submittedName>
        <fullName evidence="2">Fe-S cluster protein</fullName>
    </submittedName>
</protein>
<dbReference type="SUPFAM" id="SSF82649">
    <property type="entry name" value="SufE/NifU"/>
    <property type="match status" value="1"/>
</dbReference>
<dbReference type="Pfam" id="PF01592">
    <property type="entry name" value="NifU_N"/>
    <property type="match status" value="1"/>
</dbReference>
<feature type="domain" description="NIF system FeS cluster assembly NifU N-terminal" evidence="1">
    <location>
        <begin position="5"/>
        <end position="115"/>
    </location>
</feature>